<feature type="chain" id="PRO_5046742188" evidence="2">
    <location>
        <begin position="19"/>
        <end position="446"/>
    </location>
</feature>
<dbReference type="EMBL" id="JAODBU010000003">
    <property type="protein sequence ID" value="MCT7398270.1"/>
    <property type="molecule type" value="Genomic_DNA"/>
</dbReference>
<evidence type="ECO:0000256" key="1">
    <source>
        <dbReference type="ARBA" id="ARBA00022729"/>
    </source>
</evidence>
<dbReference type="PROSITE" id="PS51257">
    <property type="entry name" value="PROKAR_LIPOPROTEIN"/>
    <property type="match status" value="1"/>
</dbReference>
<evidence type="ECO:0000313" key="5">
    <source>
        <dbReference type="Proteomes" id="UP001431199"/>
    </source>
</evidence>
<reference evidence="4" key="1">
    <citation type="submission" date="2022-09" db="EMBL/GenBank/DDBJ databases">
        <title>Eubacterium sp. LFL-14 isolated from human feces.</title>
        <authorList>
            <person name="Liu F."/>
        </authorList>
    </citation>
    <scope>NUCLEOTIDE SEQUENCE</scope>
    <source>
        <strain evidence="4">LFL-14</strain>
    </source>
</reference>
<feature type="domain" description="ABC transporter substrate-binding protein PnrA-like" evidence="3">
    <location>
        <begin position="52"/>
        <end position="333"/>
    </location>
</feature>
<sequence>MKKLLSLVLVCAMTIALVGCGQKAERVDNGSGSDKSSAKKIGAILLGDETEGYTLAHINGIKEAAKELGISDSDIVWKYNISESDEVSKAADQLVAQGCKLIISNSYGHQDYMYAAAQKYTDVDFVAMTGDYAAISGCDNFYNAFTKVYESRYVSGVVAGMKIAELVKEDKIPATGYDADGNVKVGYVGAYPYAEVVSGYTAFYLGIKSVYDKVAMEVSYTDSWFDIEGEGAAAESLMADGCVIIGQHADSTGAPSAVQAAQDSSNTVAFSVGYNVDMLDVAKTAALTSATNNWAAYYTTLFKAYEDGKEIPQNWAEGYDADAVAITKLGDSCAEGTAEKVAEVEAALKDGSLHVFDTSKFTVTGKNVKKNEDNGLDLEIDDNGAVTSNKIDLSIIDFATGDVTYKGDTVEAIVKDDNGATYFDESSFRSAPYFQIRIDGITELNK</sequence>
<dbReference type="PANTHER" id="PTHR43208">
    <property type="entry name" value="ABC TRANSPORTER SUBSTRATE-BINDING PROTEIN"/>
    <property type="match status" value="1"/>
</dbReference>
<keyword evidence="5" id="KW-1185">Reference proteome</keyword>
<dbReference type="SUPFAM" id="SSF53822">
    <property type="entry name" value="Periplasmic binding protein-like I"/>
    <property type="match status" value="1"/>
</dbReference>
<accession>A0ABT2LYK7</accession>
<evidence type="ECO:0000259" key="3">
    <source>
        <dbReference type="Pfam" id="PF02608"/>
    </source>
</evidence>
<dbReference type="InterPro" id="IPR052910">
    <property type="entry name" value="ABC-Purine-Binding"/>
</dbReference>
<dbReference type="InterPro" id="IPR003760">
    <property type="entry name" value="PnrA-like"/>
</dbReference>
<dbReference type="Gene3D" id="3.40.50.2300">
    <property type="match status" value="2"/>
</dbReference>
<name>A0ABT2LYK7_9FIRM</name>
<evidence type="ECO:0000313" key="4">
    <source>
        <dbReference type="EMBL" id="MCT7398270.1"/>
    </source>
</evidence>
<protein>
    <submittedName>
        <fullName evidence="4">BMP family ABC transporter substrate-binding protein</fullName>
    </submittedName>
</protein>
<organism evidence="4 5">
    <name type="scientific">Eubacterium album</name>
    <dbReference type="NCBI Taxonomy" id="2978477"/>
    <lineage>
        <taxon>Bacteria</taxon>
        <taxon>Bacillati</taxon>
        <taxon>Bacillota</taxon>
        <taxon>Clostridia</taxon>
        <taxon>Eubacteriales</taxon>
        <taxon>Eubacteriaceae</taxon>
        <taxon>Eubacterium</taxon>
    </lineage>
</organism>
<dbReference type="InterPro" id="IPR028082">
    <property type="entry name" value="Peripla_BP_I"/>
</dbReference>
<dbReference type="Pfam" id="PF02608">
    <property type="entry name" value="Bmp"/>
    <property type="match status" value="1"/>
</dbReference>
<dbReference type="PANTHER" id="PTHR43208:SF1">
    <property type="entry name" value="ABC TRANSPORTER SUBSTRATE-BINDING PROTEIN"/>
    <property type="match status" value="1"/>
</dbReference>
<comment type="caution">
    <text evidence="4">The sequence shown here is derived from an EMBL/GenBank/DDBJ whole genome shotgun (WGS) entry which is preliminary data.</text>
</comment>
<proteinExistence type="predicted"/>
<dbReference type="CDD" id="cd19963">
    <property type="entry name" value="PBP1_BMP-like"/>
    <property type="match status" value="1"/>
</dbReference>
<keyword evidence="1 2" id="KW-0732">Signal</keyword>
<gene>
    <name evidence="4" type="ORF">N5B56_04095</name>
</gene>
<evidence type="ECO:0000256" key="2">
    <source>
        <dbReference type="SAM" id="SignalP"/>
    </source>
</evidence>
<dbReference type="Proteomes" id="UP001431199">
    <property type="component" value="Unassembled WGS sequence"/>
</dbReference>
<feature type="signal peptide" evidence="2">
    <location>
        <begin position="1"/>
        <end position="18"/>
    </location>
</feature>
<dbReference type="RefSeq" id="WP_260978436.1">
    <property type="nucleotide sequence ID" value="NZ_JAODBU010000003.1"/>
</dbReference>